<dbReference type="OrthoDB" id="1372393at2"/>
<feature type="chain" id="PRO_5008624980" description="Thioredoxin family protein" evidence="1">
    <location>
        <begin position="20"/>
        <end position="151"/>
    </location>
</feature>
<evidence type="ECO:0000256" key="1">
    <source>
        <dbReference type="SAM" id="SignalP"/>
    </source>
</evidence>
<evidence type="ECO:0000313" key="3">
    <source>
        <dbReference type="Proteomes" id="UP000093510"/>
    </source>
</evidence>
<reference evidence="2 3" key="1">
    <citation type="submission" date="2016-03" db="EMBL/GenBank/DDBJ databases">
        <authorList>
            <person name="Ploux O."/>
        </authorList>
    </citation>
    <scope>NUCLEOTIDE SEQUENCE [LARGE SCALE GENOMIC DNA]</scope>
    <source>
        <strain evidence="2 3">LPB0076</strain>
    </source>
</reference>
<name>A0A1B9DZV1_9FLAO</name>
<dbReference type="Proteomes" id="UP000093510">
    <property type="component" value="Unassembled WGS sequence"/>
</dbReference>
<dbReference type="AlphaFoldDB" id="A0A1B9DZV1"/>
<feature type="signal peptide" evidence="1">
    <location>
        <begin position="1"/>
        <end position="19"/>
    </location>
</feature>
<dbReference type="Gene3D" id="3.40.30.10">
    <property type="entry name" value="Glutaredoxin"/>
    <property type="match status" value="1"/>
</dbReference>
<proteinExistence type="predicted"/>
<sequence>MIKKSLFLLFLLFSCSMHAQILNWNTNISEAITISNKQRKPMLLLFTDATVNKGLLDVQILNTLDFAIWSRDAVVLVKLDLTQDTSNEFLQRNLALKAAFGIQDLPTICFANVRVTKSKINYELIGKIGYKAGGVASWISDAKQILARSSE</sequence>
<dbReference type="STRING" id="1763534.GCA_001831475_00425"/>
<dbReference type="RefSeq" id="WP_066335392.1">
    <property type="nucleotide sequence ID" value="NZ_CP017688.1"/>
</dbReference>
<comment type="caution">
    <text evidence="2">The sequence shown here is derived from an EMBL/GenBank/DDBJ whole genome shotgun (WGS) entry which is preliminary data.</text>
</comment>
<accession>A0A1B9DZV1</accession>
<protein>
    <recommendedName>
        <fullName evidence="4">Thioredoxin family protein</fullName>
    </recommendedName>
</protein>
<gene>
    <name evidence="2" type="ORF">LPBF_09095</name>
</gene>
<dbReference type="PROSITE" id="PS51257">
    <property type="entry name" value="PROKAR_LIPOPROTEIN"/>
    <property type="match status" value="1"/>
</dbReference>
<evidence type="ECO:0000313" key="2">
    <source>
        <dbReference type="EMBL" id="OCB75204.1"/>
    </source>
</evidence>
<keyword evidence="1" id="KW-0732">Signal</keyword>
<dbReference type="EMBL" id="LVEP01000035">
    <property type="protein sequence ID" value="OCB75204.1"/>
    <property type="molecule type" value="Genomic_DNA"/>
</dbReference>
<evidence type="ECO:0008006" key="4">
    <source>
        <dbReference type="Google" id="ProtNLM"/>
    </source>
</evidence>
<organism evidence="2 3">
    <name type="scientific">Flavobacterium crassostreae</name>
    <dbReference type="NCBI Taxonomy" id="1763534"/>
    <lineage>
        <taxon>Bacteria</taxon>
        <taxon>Pseudomonadati</taxon>
        <taxon>Bacteroidota</taxon>
        <taxon>Flavobacteriia</taxon>
        <taxon>Flavobacteriales</taxon>
        <taxon>Flavobacteriaceae</taxon>
        <taxon>Flavobacterium</taxon>
    </lineage>
</organism>
<keyword evidence="3" id="KW-1185">Reference proteome</keyword>